<feature type="domain" description="Rhodopsin" evidence="8">
    <location>
        <begin position="25"/>
        <end position="263"/>
    </location>
</feature>
<evidence type="ECO:0000256" key="3">
    <source>
        <dbReference type="ARBA" id="ARBA00022989"/>
    </source>
</evidence>
<comment type="similarity">
    <text evidence="5">Belongs to the SAT4 family.</text>
</comment>
<protein>
    <recommendedName>
        <fullName evidence="8">Rhodopsin domain-containing protein</fullName>
    </recommendedName>
</protein>
<keyword evidence="4 7" id="KW-0472">Membrane</keyword>
<evidence type="ECO:0000256" key="1">
    <source>
        <dbReference type="ARBA" id="ARBA00004141"/>
    </source>
</evidence>
<dbReference type="InterPro" id="IPR049326">
    <property type="entry name" value="Rhodopsin_dom_fungi"/>
</dbReference>
<feature type="region of interest" description="Disordered" evidence="6">
    <location>
        <begin position="273"/>
        <end position="292"/>
    </location>
</feature>
<evidence type="ECO:0000256" key="5">
    <source>
        <dbReference type="ARBA" id="ARBA00038359"/>
    </source>
</evidence>
<feature type="compositionally biased region" description="Polar residues" evidence="6">
    <location>
        <begin position="273"/>
        <end position="287"/>
    </location>
</feature>
<feature type="transmembrane region" description="Helical" evidence="7">
    <location>
        <begin position="201"/>
        <end position="226"/>
    </location>
</feature>
<dbReference type="EMBL" id="JAFIMR010000017">
    <property type="protein sequence ID" value="KAI1868316.1"/>
    <property type="molecule type" value="Genomic_DNA"/>
</dbReference>
<dbReference type="InterPro" id="IPR052337">
    <property type="entry name" value="SAT4-like"/>
</dbReference>
<evidence type="ECO:0000313" key="9">
    <source>
        <dbReference type="EMBL" id="KAI1868316.1"/>
    </source>
</evidence>
<proteinExistence type="inferred from homology"/>
<name>A0A9Q0AQ62_9PEZI</name>
<evidence type="ECO:0000256" key="2">
    <source>
        <dbReference type="ARBA" id="ARBA00022692"/>
    </source>
</evidence>
<dbReference type="PANTHER" id="PTHR33048:SF42">
    <property type="entry name" value="INTEGRAL MEMBRANE PROTEIN"/>
    <property type="match status" value="1"/>
</dbReference>
<feature type="region of interest" description="Disordered" evidence="6">
    <location>
        <begin position="321"/>
        <end position="380"/>
    </location>
</feature>
<dbReference type="OrthoDB" id="5417887at2759"/>
<evidence type="ECO:0000313" key="10">
    <source>
        <dbReference type="Proteomes" id="UP000829685"/>
    </source>
</evidence>
<keyword evidence="3 7" id="KW-1133">Transmembrane helix</keyword>
<feature type="compositionally biased region" description="Basic and acidic residues" evidence="6">
    <location>
        <begin position="343"/>
        <end position="353"/>
    </location>
</feature>
<dbReference type="GO" id="GO:0016020">
    <property type="term" value="C:membrane"/>
    <property type="evidence" value="ECO:0007669"/>
    <property type="project" value="UniProtKB-SubCell"/>
</dbReference>
<reference evidence="9" key="1">
    <citation type="submission" date="2021-03" db="EMBL/GenBank/DDBJ databases">
        <title>Revisited historic fungal species revealed as producer of novel bioactive compounds through whole genome sequencing and comparative genomics.</title>
        <authorList>
            <person name="Vignolle G.A."/>
            <person name="Hochenegger N."/>
            <person name="Mach R.L."/>
            <person name="Mach-Aigner A.R."/>
            <person name="Javad Rahimi M."/>
            <person name="Salim K.A."/>
            <person name="Chan C.M."/>
            <person name="Lim L.B.L."/>
            <person name="Cai F."/>
            <person name="Druzhinina I.S."/>
            <person name="U'Ren J.M."/>
            <person name="Derntl C."/>
        </authorList>
    </citation>
    <scope>NUCLEOTIDE SEQUENCE</scope>
    <source>
        <strain evidence="9">TUCIM 5799</strain>
    </source>
</reference>
<keyword evidence="10" id="KW-1185">Reference proteome</keyword>
<comment type="subcellular location">
    <subcellularLocation>
        <location evidence="1">Membrane</location>
        <topology evidence="1">Multi-pass membrane protein</topology>
    </subcellularLocation>
</comment>
<feature type="transmembrane region" description="Helical" evidence="7">
    <location>
        <begin position="238"/>
        <end position="262"/>
    </location>
</feature>
<feature type="transmembrane region" description="Helical" evidence="7">
    <location>
        <begin position="6"/>
        <end position="25"/>
    </location>
</feature>
<sequence>MDDRSSRLLASCWSLVAASAIFLTLRVYCKLWRGRGLWWDDHLMIVAWLALAIAVSINTYIVSLGFGRHIWTISDENLKTINLNTILVAAFGLMSTSISKTSFAVTLYRIVTNIWVKRFLIFVIVTINLSMNLVWVFGFAKCTPIEKVWDSSVPGTCWNKTSLNKYQLFAAYYSSILDFVLAFLPWKILMGMTMLRREKFGVAVAMSMGAIAGATGIVKAVLVVSMTSTDITYDRVDLTIWTLAEPAVTIMAASIPVLRMLYHELKSSQKSYFRSKSQSNTQPNGATGNIYAKRGTMYGRNSHYGRNSVVIMSTTGWQESQEALQDVGTPRTEDSPNMSGIVKTEEVSVEHQRLSKLSGVDSVEMHSLEPIHHNGKSDAV</sequence>
<keyword evidence="2 7" id="KW-0812">Transmembrane</keyword>
<dbReference type="Pfam" id="PF20684">
    <property type="entry name" value="Fung_rhodopsin"/>
    <property type="match status" value="1"/>
</dbReference>
<feature type="transmembrane region" description="Helical" evidence="7">
    <location>
        <begin position="119"/>
        <end position="140"/>
    </location>
</feature>
<dbReference type="AlphaFoldDB" id="A0A9Q0AQ62"/>
<gene>
    <name evidence="9" type="ORF">JX265_007139</name>
</gene>
<evidence type="ECO:0000259" key="8">
    <source>
        <dbReference type="Pfam" id="PF20684"/>
    </source>
</evidence>
<accession>A0A9Q0AQ62</accession>
<evidence type="ECO:0000256" key="4">
    <source>
        <dbReference type="ARBA" id="ARBA00023136"/>
    </source>
</evidence>
<organism evidence="9 10">
    <name type="scientific">Neoarthrinium moseri</name>
    <dbReference type="NCBI Taxonomy" id="1658444"/>
    <lineage>
        <taxon>Eukaryota</taxon>
        <taxon>Fungi</taxon>
        <taxon>Dikarya</taxon>
        <taxon>Ascomycota</taxon>
        <taxon>Pezizomycotina</taxon>
        <taxon>Sordariomycetes</taxon>
        <taxon>Xylariomycetidae</taxon>
        <taxon>Amphisphaeriales</taxon>
        <taxon>Apiosporaceae</taxon>
        <taxon>Neoarthrinium</taxon>
    </lineage>
</organism>
<dbReference type="PANTHER" id="PTHR33048">
    <property type="entry name" value="PTH11-LIKE INTEGRAL MEMBRANE PROTEIN (AFU_ORTHOLOGUE AFUA_5G11245)"/>
    <property type="match status" value="1"/>
</dbReference>
<feature type="transmembrane region" description="Helical" evidence="7">
    <location>
        <begin position="170"/>
        <end position="189"/>
    </location>
</feature>
<feature type="transmembrane region" description="Helical" evidence="7">
    <location>
        <begin position="45"/>
        <end position="66"/>
    </location>
</feature>
<evidence type="ECO:0000256" key="6">
    <source>
        <dbReference type="SAM" id="MobiDB-lite"/>
    </source>
</evidence>
<feature type="compositionally biased region" description="Basic and acidic residues" evidence="6">
    <location>
        <begin position="363"/>
        <end position="380"/>
    </location>
</feature>
<comment type="caution">
    <text evidence="9">The sequence shown here is derived from an EMBL/GenBank/DDBJ whole genome shotgun (WGS) entry which is preliminary data.</text>
</comment>
<dbReference type="Proteomes" id="UP000829685">
    <property type="component" value="Unassembled WGS sequence"/>
</dbReference>
<evidence type="ECO:0000256" key="7">
    <source>
        <dbReference type="SAM" id="Phobius"/>
    </source>
</evidence>